<name>A0AC34RJE6_9BILA</name>
<evidence type="ECO:0000313" key="2">
    <source>
        <dbReference type="WBParaSite" id="JU765_v2.g7492.t1"/>
    </source>
</evidence>
<proteinExistence type="predicted"/>
<accession>A0AC34RJE6</accession>
<organism evidence="1 2">
    <name type="scientific">Panagrolaimus sp. JU765</name>
    <dbReference type="NCBI Taxonomy" id="591449"/>
    <lineage>
        <taxon>Eukaryota</taxon>
        <taxon>Metazoa</taxon>
        <taxon>Ecdysozoa</taxon>
        <taxon>Nematoda</taxon>
        <taxon>Chromadorea</taxon>
        <taxon>Rhabditida</taxon>
        <taxon>Tylenchina</taxon>
        <taxon>Panagrolaimomorpha</taxon>
        <taxon>Panagrolaimoidea</taxon>
        <taxon>Panagrolaimidae</taxon>
        <taxon>Panagrolaimus</taxon>
    </lineage>
</organism>
<protein>
    <submittedName>
        <fullName evidence="2">Uncharacterized protein</fullName>
    </submittedName>
</protein>
<evidence type="ECO:0000313" key="1">
    <source>
        <dbReference type="Proteomes" id="UP000887576"/>
    </source>
</evidence>
<sequence length="357" mass="41111">MKGECCYSITFEGKKLVGRPKNTFKEALKRLTSFTKGKFEIFVDKNSALLTFYHGSDIKLLEVSPADHLTFKQEESKGSFIFEIPAENVKSGSCRNVINGFQRGLGIKIVLMLSDVNQTDDFGKCLKKFKSFGIAKNEKKTTRVEEEIAKEGLIKQLQNELEDQRNLTQEAAREADEKDELIKQLRKELEEQKKLTQESIEIADNEAEAKNELIEQLRTELEEQKENAKESAENAALKDESKNYIIEQLKNELQEQKKISQAEKKDLEVKLRQANQKVGEQRSQLAEKEREIRLLKEQLNRFLEQQTVSTPESPVVYITRTGECFHTRPNCPGLSRANAVWESNLEFVPHLRHCLRC</sequence>
<dbReference type="WBParaSite" id="JU765_v2.g7492.t1">
    <property type="protein sequence ID" value="JU765_v2.g7492.t1"/>
    <property type="gene ID" value="JU765_v2.g7492"/>
</dbReference>
<dbReference type="Proteomes" id="UP000887576">
    <property type="component" value="Unplaced"/>
</dbReference>
<reference evidence="2" key="1">
    <citation type="submission" date="2022-11" db="UniProtKB">
        <authorList>
            <consortium name="WormBaseParasite"/>
        </authorList>
    </citation>
    <scope>IDENTIFICATION</scope>
</reference>